<keyword evidence="2" id="KW-0812">Transmembrane</keyword>
<comment type="caution">
    <text evidence="3">The sequence shown here is derived from an EMBL/GenBank/DDBJ whole genome shotgun (WGS) entry which is preliminary data.</text>
</comment>
<proteinExistence type="predicted"/>
<gene>
    <name evidence="3" type="ORF">LNINA_LOCUS11354</name>
</gene>
<protein>
    <submittedName>
        <fullName evidence="3">Uncharacterized protein</fullName>
    </submittedName>
</protein>
<keyword evidence="4" id="KW-1185">Reference proteome</keyword>
<evidence type="ECO:0000313" key="4">
    <source>
        <dbReference type="Proteomes" id="UP001497472"/>
    </source>
</evidence>
<name>A0AAV1JUI8_9NEOP</name>
<evidence type="ECO:0000313" key="3">
    <source>
        <dbReference type="EMBL" id="CAK1552302.1"/>
    </source>
</evidence>
<keyword evidence="2" id="KW-0472">Membrane</keyword>
<accession>A0AAV1JUI8</accession>
<reference evidence="3 4" key="1">
    <citation type="submission" date="2023-11" db="EMBL/GenBank/DDBJ databases">
        <authorList>
            <person name="Okamura Y."/>
        </authorList>
    </citation>
    <scope>NUCLEOTIDE SEQUENCE [LARGE SCALE GENOMIC DNA]</scope>
</reference>
<feature type="compositionally biased region" description="Low complexity" evidence="1">
    <location>
        <begin position="71"/>
        <end position="85"/>
    </location>
</feature>
<dbReference type="EMBL" id="CAVLEF010000140">
    <property type="protein sequence ID" value="CAK1552302.1"/>
    <property type="molecule type" value="Genomic_DNA"/>
</dbReference>
<sequence>MQCGPTTVTRKFPVVLGKIFLRWVFNKADLVFFIYRIVWYALYTRSSMNSSVDFFESLIDEDGRFSELNCQEPQRVQRQRPSVQRMRPHPQGK</sequence>
<organism evidence="3 4">
    <name type="scientific">Leptosia nina</name>
    <dbReference type="NCBI Taxonomy" id="320188"/>
    <lineage>
        <taxon>Eukaryota</taxon>
        <taxon>Metazoa</taxon>
        <taxon>Ecdysozoa</taxon>
        <taxon>Arthropoda</taxon>
        <taxon>Hexapoda</taxon>
        <taxon>Insecta</taxon>
        <taxon>Pterygota</taxon>
        <taxon>Neoptera</taxon>
        <taxon>Endopterygota</taxon>
        <taxon>Lepidoptera</taxon>
        <taxon>Glossata</taxon>
        <taxon>Ditrysia</taxon>
        <taxon>Papilionoidea</taxon>
        <taxon>Pieridae</taxon>
        <taxon>Pierinae</taxon>
        <taxon>Leptosia</taxon>
    </lineage>
</organism>
<keyword evidence="2" id="KW-1133">Transmembrane helix</keyword>
<dbReference type="Proteomes" id="UP001497472">
    <property type="component" value="Unassembled WGS sequence"/>
</dbReference>
<evidence type="ECO:0000256" key="2">
    <source>
        <dbReference type="SAM" id="Phobius"/>
    </source>
</evidence>
<evidence type="ECO:0000256" key="1">
    <source>
        <dbReference type="SAM" id="MobiDB-lite"/>
    </source>
</evidence>
<feature type="transmembrane region" description="Helical" evidence="2">
    <location>
        <begin position="20"/>
        <end position="42"/>
    </location>
</feature>
<feature type="region of interest" description="Disordered" evidence="1">
    <location>
        <begin position="70"/>
        <end position="93"/>
    </location>
</feature>
<dbReference type="AlphaFoldDB" id="A0AAV1JUI8"/>